<accession>A0A0C9VMJ1</accession>
<comment type="subunit">
    <text evidence="9">Heterodimer of an alpha and a beta subunit.</text>
</comment>
<keyword evidence="13" id="KW-1185">Reference proteome</keyword>
<dbReference type="InterPro" id="IPR045089">
    <property type="entry name" value="PGGT1B-like"/>
</dbReference>
<evidence type="ECO:0000313" key="12">
    <source>
        <dbReference type="EMBL" id="KIJ43072.1"/>
    </source>
</evidence>
<dbReference type="GO" id="GO:0008270">
    <property type="term" value="F:zinc ion binding"/>
    <property type="evidence" value="ECO:0007669"/>
    <property type="project" value="UniProtKB-UniRule"/>
</dbReference>
<dbReference type="SUPFAM" id="SSF48239">
    <property type="entry name" value="Terpenoid cyclases/Protein prenyltransferases"/>
    <property type="match status" value="1"/>
</dbReference>
<dbReference type="Gene3D" id="1.50.10.20">
    <property type="match status" value="1"/>
</dbReference>
<keyword evidence="4 9" id="KW-0637">Prenyltransferase</keyword>
<dbReference type="HOGENOM" id="CLU_028946_0_0_1"/>
<dbReference type="EC" id="2.5.1.58" evidence="2 9"/>
<dbReference type="Pfam" id="PF00432">
    <property type="entry name" value="Prenyltrans"/>
    <property type="match status" value="1"/>
</dbReference>
<dbReference type="CDD" id="cd02893">
    <property type="entry name" value="FTase"/>
    <property type="match status" value="1"/>
</dbReference>
<evidence type="ECO:0000256" key="6">
    <source>
        <dbReference type="ARBA" id="ARBA00022723"/>
    </source>
</evidence>
<dbReference type="EMBL" id="KN837125">
    <property type="protein sequence ID" value="KIJ43072.1"/>
    <property type="molecule type" value="Genomic_DNA"/>
</dbReference>
<comment type="catalytic activity">
    <reaction evidence="9">
        <text>L-cysteinyl-[protein] + (2E,6E)-farnesyl diphosphate = S-(2E,6E)-farnesyl-L-cysteinyl-[protein] + diphosphate</text>
        <dbReference type="Rhea" id="RHEA:13345"/>
        <dbReference type="Rhea" id="RHEA-COMP:10131"/>
        <dbReference type="Rhea" id="RHEA-COMP:11535"/>
        <dbReference type="ChEBI" id="CHEBI:29950"/>
        <dbReference type="ChEBI" id="CHEBI:33019"/>
        <dbReference type="ChEBI" id="CHEBI:86019"/>
        <dbReference type="ChEBI" id="CHEBI:175763"/>
    </reaction>
</comment>
<dbReference type="GO" id="GO:0005965">
    <property type="term" value="C:protein farnesyltransferase complex"/>
    <property type="evidence" value="ECO:0007669"/>
    <property type="project" value="UniProtKB-UniRule"/>
</dbReference>
<comment type="cofactor">
    <cofactor evidence="9">
        <name>Zn(2+)</name>
        <dbReference type="ChEBI" id="CHEBI:29105"/>
    </cofactor>
    <text evidence="9">Binds 1 zinc ion per subunit.</text>
</comment>
<keyword evidence="7" id="KW-0677">Repeat</keyword>
<gene>
    <name evidence="12" type="ORF">M422DRAFT_30964</name>
</gene>
<reference evidence="12 13" key="1">
    <citation type="submission" date="2014-06" db="EMBL/GenBank/DDBJ databases">
        <title>Evolutionary Origins and Diversification of the Mycorrhizal Mutualists.</title>
        <authorList>
            <consortium name="DOE Joint Genome Institute"/>
            <consortium name="Mycorrhizal Genomics Consortium"/>
            <person name="Kohler A."/>
            <person name="Kuo A."/>
            <person name="Nagy L.G."/>
            <person name="Floudas D."/>
            <person name="Copeland A."/>
            <person name="Barry K.W."/>
            <person name="Cichocki N."/>
            <person name="Veneault-Fourrey C."/>
            <person name="LaButti K."/>
            <person name="Lindquist E.A."/>
            <person name="Lipzen A."/>
            <person name="Lundell T."/>
            <person name="Morin E."/>
            <person name="Murat C."/>
            <person name="Riley R."/>
            <person name="Ohm R."/>
            <person name="Sun H."/>
            <person name="Tunlid A."/>
            <person name="Henrissat B."/>
            <person name="Grigoriev I.V."/>
            <person name="Hibbett D.S."/>
            <person name="Martin F."/>
        </authorList>
    </citation>
    <scope>NUCLEOTIDE SEQUENCE [LARGE SCALE GENOMIC DNA]</scope>
    <source>
        <strain evidence="12 13">SS14</strain>
    </source>
</reference>
<dbReference type="AlphaFoldDB" id="A0A0C9VMJ1"/>
<dbReference type="PANTHER" id="PTHR11774">
    <property type="entry name" value="GERANYLGERANYL TRANSFERASE TYPE BETA SUBUNIT"/>
    <property type="match status" value="1"/>
</dbReference>
<evidence type="ECO:0000256" key="10">
    <source>
        <dbReference type="SAM" id="MobiDB-lite"/>
    </source>
</evidence>
<evidence type="ECO:0000256" key="4">
    <source>
        <dbReference type="ARBA" id="ARBA00022602"/>
    </source>
</evidence>
<sequence length="480" mass="53066">MSIYRQGLEPTPEDSTRSPTSVQQHETEAILASMLPKDPNEKPVLNRGDHFKFLSKLLFRGFSARYAVMDASQGWFMFWISQAFSVLGAGFDPQNRQRAINTILASQHPEGGFGGGPQQAPHLLPTYASVCALAIVGRSGPGGGWDEIDRKRMYDFFMSLKQPDGSFRVARDAEVDIRGTYCALVVATLLNFLTPSLVEGIPGFIRSCQTYEGGFSSSSQPYYGADGSLLPSPRPPLGEAHGGYTSCALGSWLLLKPLMAENEEPINVKSTLRWLAKMQGGGMDLGGFRGRTNKLVDGCYSWWVGGCFALLDGLSAMEKGVDVVPMETEATETSANDGEWDDVEDDLYDTKALQEYILYAAQDPDGGMRDKPYKNPDAYHTLYVLAGLSSAQHQVRPAPLDKQWKDQPDDVLNLDASESPEQRNARRKAIFEAAYRWKENESKSRILGGIDNRVNATHPLFNLTTSHSRAMLCHFYGQDF</sequence>
<evidence type="ECO:0000256" key="1">
    <source>
        <dbReference type="ARBA" id="ARBA00010497"/>
    </source>
</evidence>
<dbReference type="InterPro" id="IPR008930">
    <property type="entry name" value="Terpenoid_cyclase/PrenylTrfase"/>
</dbReference>
<evidence type="ECO:0000313" key="13">
    <source>
        <dbReference type="Proteomes" id="UP000054279"/>
    </source>
</evidence>
<dbReference type="OrthoDB" id="10261146at2759"/>
<evidence type="ECO:0000256" key="7">
    <source>
        <dbReference type="ARBA" id="ARBA00022737"/>
    </source>
</evidence>
<evidence type="ECO:0000259" key="11">
    <source>
        <dbReference type="Pfam" id="PF00432"/>
    </source>
</evidence>
<dbReference type="GO" id="GO:0004660">
    <property type="term" value="F:protein farnesyltransferase activity"/>
    <property type="evidence" value="ECO:0007669"/>
    <property type="project" value="UniProtKB-UniRule"/>
</dbReference>
<feature type="region of interest" description="Disordered" evidence="10">
    <location>
        <begin position="1"/>
        <end position="24"/>
    </location>
</feature>
<organism evidence="12 13">
    <name type="scientific">Sphaerobolus stellatus (strain SS14)</name>
    <dbReference type="NCBI Taxonomy" id="990650"/>
    <lineage>
        <taxon>Eukaryota</taxon>
        <taxon>Fungi</taxon>
        <taxon>Dikarya</taxon>
        <taxon>Basidiomycota</taxon>
        <taxon>Agaricomycotina</taxon>
        <taxon>Agaricomycetes</taxon>
        <taxon>Phallomycetidae</taxon>
        <taxon>Geastrales</taxon>
        <taxon>Sphaerobolaceae</taxon>
        <taxon>Sphaerobolus</taxon>
    </lineage>
</organism>
<dbReference type="InterPro" id="IPR026872">
    <property type="entry name" value="FTB"/>
</dbReference>
<dbReference type="GO" id="GO:0097354">
    <property type="term" value="P:prenylation"/>
    <property type="evidence" value="ECO:0007669"/>
    <property type="project" value="UniProtKB-UniRule"/>
</dbReference>
<name>A0A0C9VMJ1_SPHS4</name>
<comment type="function">
    <text evidence="9">Catalyzes the transfer of a farnesyl moiety from farnesyl diphosphate to a cysteine at the fourth position from the C-terminus of several proteins. The beta subunit is responsible for peptide-binding.</text>
</comment>
<feature type="domain" description="Prenyltransferase alpha-alpha toroid" evidence="11">
    <location>
        <begin position="45"/>
        <end position="462"/>
    </location>
</feature>
<evidence type="ECO:0000256" key="9">
    <source>
        <dbReference type="RuleBase" id="RU365056"/>
    </source>
</evidence>
<dbReference type="PANTHER" id="PTHR11774:SF6">
    <property type="entry name" value="PROTEIN FARNESYLTRANSFERASE SUBUNIT BETA"/>
    <property type="match status" value="1"/>
</dbReference>
<evidence type="ECO:0000256" key="5">
    <source>
        <dbReference type="ARBA" id="ARBA00022679"/>
    </source>
</evidence>
<dbReference type="Proteomes" id="UP000054279">
    <property type="component" value="Unassembled WGS sequence"/>
</dbReference>
<comment type="similarity">
    <text evidence="1 9">Belongs to the protein prenyltransferase subunit beta family.</text>
</comment>
<keyword evidence="8 9" id="KW-0862">Zinc</keyword>
<evidence type="ECO:0000256" key="3">
    <source>
        <dbReference type="ARBA" id="ARBA00015798"/>
    </source>
</evidence>
<keyword evidence="6 9" id="KW-0479">Metal-binding</keyword>
<evidence type="ECO:0000256" key="8">
    <source>
        <dbReference type="ARBA" id="ARBA00022833"/>
    </source>
</evidence>
<keyword evidence="5 9" id="KW-0808">Transferase</keyword>
<evidence type="ECO:0000256" key="2">
    <source>
        <dbReference type="ARBA" id="ARBA00012702"/>
    </source>
</evidence>
<protein>
    <recommendedName>
        <fullName evidence="3 9">Protein farnesyltransferase subunit beta</fullName>
        <shortName evidence="9">FTase-beta</shortName>
        <ecNumber evidence="2 9">2.5.1.58</ecNumber>
    </recommendedName>
</protein>
<dbReference type="InterPro" id="IPR001330">
    <property type="entry name" value="Prenyltrans"/>
</dbReference>
<proteinExistence type="inferred from homology"/>